<dbReference type="PANTHER" id="PTHR33112:SF10">
    <property type="entry name" value="TOL"/>
    <property type="match status" value="1"/>
</dbReference>
<dbReference type="EMBL" id="JAPCWZ010000004">
    <property type="protein sequence ID" value="KAK8867741.1"/>
    <property type="molecule type" value="Genomic_DNA"/>
</dbReference>
<protein>
    <submittedName>
        <fullName evidence="2">Heterokaryon incompatibility protein</fullName>
    </submittedName>
</protein>
<evidence type="ECO:0000313" key="2">
    <source>
        <dbReference type="EMBL" id="KAK8867741.1"/>
    </source>
</evidence>
<name>A0ABR2ISD8_9PEZI</name>
<keyword evidence="3" id="KW-1185">Reference proteome</keyword>
<organism evidence="2 3">
    <name type="scientific">Apiospora arundinis</name>
    <dbReference type="NCBI Taxonomy" id="335852"/>
    <lineage>
        <taxon>Eukaryota</taxon>
        <taxon>Fungi</taxon>
        <taxon>Dikarya</taxon>
        <taxon>Ascomycota</taxon>
        <taxon>Pezizomycotina</taxon>
        <taxon>Sordariomycetes</taxon>
        <taxon>Xylariomycetidae</taxon>
        <taxon>Amphisphaeriales</taxon>
        <taxon>Apiosporaceae</taxon>
        <taxon>Apiospora</taxon>
    </lineage>
</organism>
<reference evidence="2 3" key="1">
    <citation type="journal article" date="2024" name="IMA Fungus">
        <title>Apiospora arundinis, a panoply of carbohydrate-active enzymes and secondary metabolites.</title>
        <authorList>
            <person name="Sorensen T."/>
            <person name="Petersen C."/>
            <person name="Muurmann A.T."/>
            <person name="Christiansen J.V."/>
            <person name="Brundto M.L."/>
            <person name="Overgaard C.K."/>
            <person name="Boysen A.T."/>
            <person name="Wollenberg R.D."/>
            <person name="Larsen T.O."/>
            <person name="Sorensen J.L."/>
            <person name="Nielsen K.L."/>
            <person name="Sondergaard T.E."/>
        </authorList>
    </citation>
    <scope>NUCLEOTIDE SEQUENCE [LARGE SCALE GENOMIC DNA]</scope>
    <source>
        <strain evidence="2 3">AAU 773</strain>
    </source>
</reference>
<feature type="domain" description="Heterokaryon incompatibility" evidence="1">
    <location>
        <begin position="184"/>
        <end position="339"/>
    </location>
</feature>
<gene>
    <name evidence="2" type="ORF">PGQ11_006319</name>
</gene>
<dbReference type="PANTHER" id="PTHR33112">
    <property type="entry name" value="DOMAIN PROTEIN, PUTATIVE-RELATED"/>
    <property type="match status" value="1"/>
</dbReference>
<proteinExistence type="predicted"/>
<evidence type="ECO:0000313" key="3">
    <source>
        <dbReference type="Proteomes" id="UP001390339"/>
    </source>
</evidence>
<dbReference type="InterPro" id="IPR010730">
    <property type="entry name" value="HET"/>
</dbReference>
<dbReference type="Pfam" id="PF06985">
    <property type="entry name" value="HET"/>
    <property type="match status" value="1"/>
</dbReference>
<sequence length="714" mass="80805">MICTNCKTSILEGNQTWGYHQLQSSASHSLAEEDCILCGWIQDEAATWLGSDFVATSSDDKHIYRWTVHRSPKFRESKASCTIHFRPVVSRFPQLQNAPRKTFHLIHADSVNVNLTLGGQLDVENIGKQVEDWLVHCQRAHGGRCTVPDNPPWVPKRLLDLTTLSEGRVVVRETELLPSPKPRFVTLSHCWGNPEKTPMLELKPYNIVAFTDPTKGIRKEQLPQNFKDAVDVAILLKAQYIWIDSLCILQDGEEFKTEGQFMHLVYRNSYCNLAAAASGDCEGGFFRERQKVDKFGGDIVETSETSVFGRGRWRVFPSEVWSDHLLMDPLYRRGWVFQERMLSPRILHFASGQVFWDCASTTACEVLPGGLPWQLDATSSSERYWRERLQLLQKKQQDHAGASTTAPLKLFGSADVSFESFWKEAVRNYTSCNLTRNTDRLLAIWGVAKLVRDQFRLDNETEDYGVGLWSSQLCEQLAWRAQDPSQARRPPELWRWPSWSWASMTGTVELQLRSSEPGLFYTARNHQDGEVSFELVGDQQAKGADNVPRNLQTERLALRGVFAKAAVQGQTTTVHEEGKGNDSHHTYSLRFLDADTVGGSHSTGMFTVLPDSKSDFPQDLLGDCFLVILTASFDQDENLGDSSPWPDDQASGEEETTAWIHGTGLLVVRREGPNQEISRDCWEYLRIGVCNFEGLSSDEFSRLEGSHTSNIWLI</sequence>
<accession>A0ABR2ISD8</accession>
<dbReference type="Proteomes" id="UP001390339">
    <property type="component" value="Unassembled WGS sequence"/>
</dbReference>
<evidence type="ECO:0000259" key="1">
    <source>
        <dbReference type="Pfam" id="PF06985"/>
    </source>
</evidence>
<comment type="caution">
    <text evidence="2">The sequence shown here is derived from an EMBL/GenBank/DDBJ whole genome shotgun (WGS) entry which is preliminary data.</text>
</comment>